<dbReference type="Proteomes" id="UP000757232">
    <property type="component" value="Unassembled WGS sequence"/>
</dbReference>
<feature type="compositionally biased region" description="Basic residues" evidence="1">
    <location>
        <begin position="25"/>
        <end position="35"/>
    </location>
</feature>
<accession>A0A9Q5N9H0</accession>
<dbReference type="PANTHER" id="PTHR36452:SF1">
    <property type="entry name" value="DUF2461 DOMAIN-CONTAINING PROTEIN"/>
    <property type="match status" value="1"/>
</dbReference>
<gene>
    <name evidence="2" type="ORF">A7U60_g1143</name>
</gene>
<organism evidence="2 3">
    <name type="scientific">Sanghuangporus baumii</name>
    <name type="common">Phellinus baumii</name>
    <dbReference type="NCBI Taxonomy" id="108892"/>
    <lineage>
        <taxon>Eukaryota</taxon>
        <taxon>Fungi</taxon>
        <taxon>Dikarya</taxon>
        <taxon>Basidiomycota</taxon>
        <taxon>Agaricomycotina</taxon>
        <taxon>Agaricomycetes</taxon>
        <taxon>Hymenochaetales</taxon>
        <taxon>Hymenochaetaceae</taxon>
        <taxon>Sanghuangporus</taxon>
    </lineage>
</organism>
<sequence>MAKSTRTATRKSSAANKSTESSARTQRRVSRRVSSTRRNQLNSTTDSDAQSDQDESDAYVQSGEDDDDDDVVSMNSDTLDDPDFDTSGRKRKRGIKSKNSSPMKSRFFSKSPSKKKRASASDDEEEFKDGVEVVGTVVQAPKTGREPVYRLAEKEWKDFIDEFTPLLIEADPQIPPLPPNDVVHRIYRDIRFSNDKTPYKTNFSASFSRSGRKGIFAGFKAGDSLFAAGVWCPEKNELQTIRNNILRSSRRLRQTITDPAFVEVFGEPIPTSKGGRRNIFGRDDELKTAPKGVDKTHKDIDLLKCRSFCVIHKYDNEEVLDSDFKETVKRMISITRPFVHCLNDMMTIPPDDDEAGSGSENDEED</sequence>
<evidence type="ECO:0000313" key="3">
    <source>
        <dbReference type="Proteomes" id="UP000757232"/>
    </source>
</evidence>
<evidence type="ECO:0000256" key="1">
    <source>
        <dbReference type="SAM" id="MobiDB-lite"/>
    </source>
</evidence>
<dbReference type="InterPro" id="IPR012808">
    <property type="entry name" value="CHP02453"/>
</dbReference>
<keyword evidence="3" id="KW-1185">Reference proteome</keyword>
<dbReference type="AlphaFoldDB" id="A0A9Q5N9H0"/>
<dbReference type="PANTHER" id="PTHR36452">
    <property type="entry name" value="CHROMOSOME 12, WHOLE GENOME SHOTGUN SEQUENCE"/>
    <property type="match status" value="1"/>
</dbReference>
<feature type="compositionally biased region" description="Low complexity" evidence="1">
    <location>
        <begin position="36"/>
        <end position="48"/>
    </location>
</feature>
<dbReference type="OrthoDB" id="2537769at2759"/>
<evidence type="ECO:0000313" key="2">
    <source>
        <dbReference type="EMBL" id="OCB91605.1"/>
    </source>
</evidence>
<feature type="compositionally biased region" description="Low complexity" evidence="1">
    <location>
        <begin position="97"/>
        <end position="111"/>
    </location>
</feature>
<protein>
    <submittedName>
        <fullName evidence="2">Uncharacterized protein</fullName>
    </submittedName>
</protein>
<dbReference type="EMBL" id="LNZH02000079">
    <property type="protein sequence ID" value="OCB91605.1"/>
    <property type="molecule type" value="Genomic_DNA"/>
</dbReference>
<feature type="region of interest" description="Disordered" evidence="1">
    <location>
        <begin position="1"/>
        <end position="128"/>
    </location>
</feature>
<dbReference type="Pfam" id="PF09365">
    <property type="entry name" value="DUF2461"/>
    <property type="match status" value="1"/>
</dbReference>
<feature type="compositionally biased region" description="Polar residues" evidence="1">
    <location>
        <begin position="1"/>
        <end position="20"/>
    </location>
</feature>
<proteinExistence type="predicted"/>
<name>A0A9Q5N9H0_SANBA</name>
<comment type="caution">
    <text evidence="2">The sequence shown here is derived from an EMBL/GenBank/DDBJ whole genome shotgun (WGS) entry which is preliminary data.</text>
</comment>
<reference evidence="2" key="1">
    <citation type="submission" date="2016-06" db="EMBL/GenBank/DDBJ databases">
        <title>Draft Genome sequence of the fungus Inonotus baumii.</title>
        <authorList>
            <person name="Zhu H."/>
            <person name="Lin W."/>
        </authorList>
    </citation>
    <scope>NUCLEOTIDE SEQUENCE</scope>
    <source>
        <strain evidence="2">821</strain>
    </source>
</reference>
<feature type="compositionally biased region" description="Acidic residues" evidence="1">
    <location>
        <begin position="49"/>
        <end position="71"/>
    </location>
</feature>
<dbReference type="NCBIfam" id="TIGR02453">
    <property type="entry name" value="TIGR02453 family protein"/>
    <property type="match status" value="1"/>
</dbReference>